<protein>
    <recommendedName>
        <fullName evidence="1">FeoB-type G domain-containing protein</fullName>
    </recommendedName>
</protein>
<dbReference type="GO" id="GO:0015093">
    <property type="term" value="F:ferrous iron transmembrane transporter activity"/>
    <property type="evidence" value="ECO:0007669"/>
    <property type="project" value="TreeGrafter"/>
</dbReference>
<dbReference type="Gene3D" id="3.40.50.300">
    <property type="entry name" value="P-loop containing nucleotide triphosphate hydrolases"/>
    <property type="match status" value="1"/>
</dbReference>
<accession>A0A0R1SRM7</accession>
<evidence type="ECO:0000313" key="2">
    <source>
        <dbReference type="EMBL" id="KRL69075.1"/>
    </source>
</evidence>
<dbReference type="InterPro" id="IPR027417">
    <property type="entry name" value="P-loop_NTPase"/>
</dbReference>
<sequence>MTTVALFGNPNTGKTTLFNELTDKYAYVGNWTGVTVEKKLVNYAIPKRQSSTYRAYIH</sequence>
<dbReference type="AlphaFoldDB" id="A0A0R1SRM7"/>
<comment type="caution">
    <text evidence="2">The sequence shown here is derived from an EMBL/GenBank/DDBJ whole genome shotgun (WGS) entry which is preliminary data.</text>
</comment>
<dbReference type="InterPro" id="IPR030389">
    <property type="entry name" value="G_FEOB_dom"/>
</dbReference>
<dbReference type="PATRIC" id="fig|1423739.3.peg.2386"/>
<dbReference type="EMBL" id="AZEY01000020">
    <property type="protein sequence ID" value="KRL69075.1"/>
    <property type="molecule type" value="Genomic_DNA"/>
</dbReference>
<proteinExistence type="predicted"/>
<gene>
    <name evidence="2" type="ORF">FC85_GL002295</name>
</gene>
<organism evidence="2 3">
    <name type="scientific">Lentilactobacillus diolivorans DSM 14421</name>
    <dbReference type="NCBI Taxonomy" id="1423739"/>
    <lineage>
        <taxon>Bacteria</taxon>
        <taxon>Bacillati</taxon>
        <taxon>Bacillota</taxon>
        <taxon>Bacilli</taxon>
        <taxon>Lactobacillales</taxon>
        <taxon>Lactobacillaceae</taxon>
        <taxon>Lentilactobacillus</taxon>
    </lineage>
</organism>
<dbReference type="PANTHER" id="PTHR43185">
    <property type="entry name" value="FERROUS IRON TRANSPORT PROTEIN B"/>
    <property type="match status" value="1"/>
</dbReference>
<dbReference type="SUPFAM" id="SSF52540">
    <property type="entry name" value="P-loop containing nucleoside triphosphate hydrolases"/>
    <property type="match status" value="1"/>
</dbReference>
<dbReference type="Proteomes" id="UP000052013">
    <property type="component" value="Unassembled WGS sequence"/>
</dbReference>
<reference evidence="2 3" key="1">
    <citation type="journal article" date="2015" name="Genome Announc.">
        <title>Expanding the biotechnology potential of lactobacilli through comparative genomics of 213 strains and associated genera.</title>
        <authorList>
            <person name="Sun Z."/>
            <person name="Harris H.M."/>
            <person name="McCann A."/>
            <person name="Guo C."/>
            <person name="Argimon S."/>
            <person name="Zhang W."/>
            <person name="Yang X."/>
            <person name="Jeffery I.B."/>
            <person name="Cooney J.C."/>
            <person name="Kagawa T.F."/>
            <person name="Liu W."/>
            <person name="Song Y."/>
            <person name="Salvetti E."/>
            <person name="Wrobel A."/>
            <person name="Rasinkangas P."/>
            <person name="Parkhill J."/>
            <person name="Rea M.C."/>
            <person name="O'Sullivan O."/>
            <person name="Ritari J."/>
            <person name="Douillard F.P."/>
            <person name="Paul Ross R."/>
            <person name="Yang R."/>
            <person name="Briner A.E."/>
            <person name="Felis G.E."/>
            <person name="de Vos W.M."/>
            <person name="Barrangou R."/>
            <person name="Klaenhammer T.R."/>
            <person name="Caufield P.W."/>
            <person name="Cui Y."/>
            <person name="Zhang H."/>
            <person name="O'Toole P.W."/>
        </authorList>
    </citation>
    <scope>NUCLEOTIDE SEQUENCE [LARGE SCALE GENOMIC DNA]</scope>
    <source>
        <strain evidence="2 3">DSM 14421</strain>
    </source>
</reference>
<dbReference type="Pfam" id="PF02421">
    <property type="entry name" value="FeoB_N"/>
    <property type="match status" value="1"/>
</dbReference>
<evidence type="ECO:0000259" key="1">
    <source>
        <dbReference type="Pfam" id="PF02421"/>
    </source>
</evidence>
<dbReference type="STRING" id="1423739.FC85_GL002295"/>
<name>A0A0R1SRM7_9LACO</name>
<dbReference type="PANTHER" id="PTHR43185:SF1">
    <property type="entry name" value="FE(2+) TRANSPORTER FEOB"/>
    <property type="match status" value="1"/>
</dbReference>
<dbReference type="GO" id="GO:0005525">
    <property type="term" value="F:GTP binding"/>
    <property type="evidence" value="ECO:0007669"/>
    <property type="project" value="InterPro"/>
</dbReference>
<evidence type="ECO:0000313" key="3">
    <source>
        <dbReference type="Proteomes" id="UP000052013"/>
    </source>
</evidence>
<dbReference type="GO" id="GO:0005886">
    <property type="term" value="C:plasma membrane"/>
    <property type="evidence" value="ECO:0007669"/>
    <property type="project" value="TreeGrafter"/>
</dbReference>
<feature type="domain" description="FeoB-type G" evidence="1">
    <location>
        <begin position="3"/>
        <end position="46"/>
    </location>
</feature>
<dbReference type="InterPro" id="IPR050860">
    <property type="entry name" value="FeoB_GTPase"/>
</dbReference>